<gene>
    <name evidence="1" type="ORF">H6A01_02400</name>
</gene>
<accession>A0ABS2GFJ9</accession>
<dbReference type="EMBL" id="JACJLA010000003">
    <property type="protein sequence ID" value="MBM6912183.1"/>
    <property type="molecule type" value="Genomic_DNA"/>
</dbReference>
<sequence>MTKTATSNNSKNAGAASLNQEVVAVIVGAIAAMGYSENQIASIRPVISRGWRFEGRLRGRF</sequence>
<evidence type="ECO:0000313" key="2">
    <source>
        <dbReference type="Proteomes" id="UP000707138"/>
    </source>
</evidence>
<protein>
    <submittedName>
        <fullName evidence="1">Uncharacterized protein</fullName>
    </submittedName>
</protein>
<dbReference type="Proteomes" id="UP000707138">
    <property type="component" value="Unassembled WGS sequence"/>
</dbReference>
<proteinExistence type="predicted"/>
<organism evidence="1 2">
    <name type="scientific">Veillonella magna</name>
    <dbReference type="NCBI Taxonomy" id="464322"/>
    <lineage>
        <taxon>Bacteria</taxon>
        <taxon>Bacillati</taxon>
        <taxon>Bacillota</taxon>
        <taxon>Negativicutes</taxon>
        <taxon>Veillonellales</taxon>
        <taxon>Veillonellaceae</taxon>
        <taxon>Veillonella</taxon>
    </lineage>
</organism>
<evidence type="ECO:0000313" key="1">
    <source>
        <dbReference type="EMBL" id="MBM6912183.1"/>
    </source>
</evidence>
<keyword evidence="2" id="KW-1185">Reference proteome</keyword>
<comment type="caution">
    <text evidence="1">The sequence shown here is derived from an EMBL/GenBank/DDBJ whole genome shotgun (WGS) entry which is preliminary data.</text>
</comment>
<dbReference type="RefSeq" id="WP_038154757.1">
    <property type="nucleotide sequence ID" value="NZ_CALXQD010000002.1"/>
</dbReference>
<name>A0ABS2GFJ9_9FIRM</name>
<reference evidence="1 2" key="1">
    <citation type="journal article" date="2021" name="Sci. Rep.">
        <title>The distribution of antibiotic resistance genes in chicken gut microbiota commensals.</title>
        <authorList>
            <person name="Juricova H."/>
            <person name="Matiasovicova J."/>
            <person name="Kubasova T."/>
            <person name="Cejkova D."/>
            <person name="Rychlik I."/>
        </authorList>
    </citation>
    <scope>NUCLEOTIDE SEQUENCE [LARGE SCALE GENOMIC DNA]</scope>
    <source>
        <strain evidence="1 2">An537</strain>
    </source>
</reference>